<evidence type="ECO:0000256" key="4">
    <source>
        <dbReference type="ARBA" id="ARBA00023136"/>
    </source>
</evidence>
<evidence type="ECO:0000256" key="5">
    <source>
        <dbReference type="ARBA" id="ARBA00038105"/>
    </source>
</evidence>
<dbReference type="InterPro" id="IPR001623">
    <property type="entry name" value="DnaJ_domain"/>
</dbReference>
<dbReference type="PROSITE" id="PS50076">
    <property type="entry name" value="DNAJ_2"/>
    <property type="match status" value="1"/>
</dbReference>
<protein>
    <submittedName>
        <fullName evidence="8">HSD18</fullName>
    </submittedName>
</protein>
<reference evidence="8" key="1">
    <citation type="journal article" date="2007" name="J. Bacteriol.">
        <title>Comparative genome analysis of four magnetotactic bacteria reveals a complex set of group-specific genes implicated in magnetosome biomineralization and function.</title>
        <authorList>
            <person name="Richter M."/>
            <person name="Kube M."/>
            <person name="Bazylinski D.A."/>
            <person name="Lombardot T."/>
            <person name="Gloeckner F.O."/>
            <person name="Reinhardt R."/>
            <person name="Schueler D."/>
        </authorList>
    </citation>
    <scope>NUCLEOTIDE SEQUENCE</scope>
    <source>
        <strain evidence="8">MSR-1</strain>
    </source>
</reference>
<dbReference type="InterPro" id="IPR036869">
    <property type="entry name" value="J_dom_sf"/>
</dbReference>
<name>A4TVP2_9PROT</name>
<proteinExistence type="inferred from homology"/>
<dbReference type="SUPFAM" id="SSF46565">
    <property type="entry name" value="Chaperone J-domain"/>
    <property type="match status" value="1"/>
</dbReference>
<evidence type="ECO:0000259" key="7">
    <source>
        <dbReference type="PROSITE" id="PS50076"/>
    </source>
</evidence>
<dbReference type="PANTHER" id="PTHR12763:SF28">
    <property type="entry name" value="GEO10507P1-RELATED"/>
    <property type="match status" value="1"/>
</dbReference>
<keyword evidence="2 6" id="KW-0812">Transmembrane</keyword>
<keyword evidence="3 6" id="KW-1133">Transmembrane helix</keyword>
<gene>
    <name evidence="8" type="ORF">MGR_0051</name>
</gene>
<accession>A4TVP2</accession>
<evidence type="ECO:0000256" key="6">
    <source>
        <dbReference type="SAM" id="Phobius"/>
    </source>
</evidence>
<evidence type="ECO:0000256" key="2">
    <source>
        <dbReference type="ARBA" id="ARBA00022692"/>
    </source>
</evidence>
<evidence type="ECO:0000256" key="3">
    <source>
        <dbReference type="ARBA" id="ARBA00022989"/>
    </source>
</evidence>
<dbReference type="AlphaFoldDB" id="A4TVP2"/>
<evidence type="ECO:0000313" key="8">
    <source>
        <dbReference type="EMBL" id="CAM74699.1"/>
    </source>
</evidence>
<feature type="transmembrane region" description="Helical" evidence="6">
    <location>
        <begin position="56"/>
        <end position="74"/>
    </location>
</feature>
<dbReference type="Gene3D" id="1.10.287.110">
    <property type="entry name" value="DnaJ domain"/>
    <property type="match status" value="1"/>
</dbReference>
<feature type="transmembrane region" description="Helical" evidence="6">
    <location>
        <begin position="20"/>
        <end position="44"/>
    </location>
</feature>
<dbReference type="EMBL" id="CU459003">
    <property type="protein sequence ID" value="CAM74699.1"/>
    <property type="molecule type" value="Genomic_DNA"/>
</dbReference>
<keyword evidence="4 6" id="KW-0472">Membrane</keyword>
<comment type="similarity">
    <text evidence="5">Belongs to the TIM14 family.</text>
</comment>
<dbReference type="GO" id="GO:0016020">
    <property type="term" value="C:membrane"/>
    <property type="evidence" value="ECO:0007669"/>
    <property type="project" value="UniProtKB-SubCell"/>
</dbReference>
<comment type="subcellular location">
    <subcellularLocation>
        <location evidence="1">Membrane</location>
        <topology evidence="1">Single-pass membrane protein</topology>
    </subcellularLocation>
</comment>
<organism evidence="8">
    <name type="scientific">Magnetospirillum gryphiswaldense</name>
    <dbReference type="NCBI Taxonomy" id="55518"/>
    <lineage>
        <taxon>Bacteria</taxon>
        <taxon>Pseudomonadati</taxon>
        <taxon>Pseudomonadota</taxon>
        <taxon>Alphaproteobacteria</taxon>
        <taxon>Rhodospirillales</taxon>
        <taxon>Rhodospirillaceae</taxon>
        <taxon>Magnetospirillum</taxon>
    </lineage>
</organism>
<dbReference type="PANTHER" id="PTHR12763">
    <property type="match status" value="1"/>
</dbReference>
<evidence type="ECO:0000256" key="1">
    <source>
        <dbReference type="ARBA" id="ARBA00004167"/>
    </source>
</evidence>
<sequence length="183" mass="19446">MLFGGNFLPGYLIPVVRAYTPGIMFAPLALLVALAAAAWLLFGWLKRHHPRHAAKVMAGLGAGLLLLAGTFLVLTGKLSGLAAIGAGLWIWLQRALKAHAVWKSLRGLGQRAEPPPRSSSGPPMNAGGMSLEEAREILGIDAKADAAAIKAAHRRLMEANHPDRGGSTWIAARLNQARDRLLS</sequence>
<feature type="domain" description="J" evidence="7">
    <location>
        <begin position="133"/>
        <end position="183"/>
    </location>
</feature>